<feature type="domain" description="Methyltransferase" evidence="1">
    <location>
        <begin position="62"/>
        <end position="156"/>
    </location>
</feature>
<dbReference type="Gene3D" id="3.40.50.150">
    <property type="entry name" value="Vaccinia Virus protein VP39"/>
    <property type="match status" value="1"/>
</dbReference>
<evidence type="ECO:0000313" key="3">
    <source>
        <dbReference type="Proteomes" id="UP000215224"/>
    </source>
</evidence>
<dbReference type="EMBL" id="CP018866">
    <property type="protein sequence ID" value="AST91179.1"/>
    <property type="molecule type" value="Genomic_DNA"/>
</dbReference>
<evidence type="ECO:0000313" key="2">
    <source>
        <dbReference type="EMBL" id="AST91179.1"/>
    </source>
</evidence>
<dbReference type="STRING" id="1314751.GCA_001591425_00494"/>
<dbReference type="InterPro" id="IPR041698">
    <property type="entry name" value="Methyltransf_25"/>
</dbReference>
<dbReference type="GO" id="GO:0032259">
    <property type="term" value="P:methylation"/>
    <property type="evidence" value="ECO:0007669"/>
    <property type="project" value="UniProtKB-KW"/>
</dbReference>
<dbReference type="PANTHER" id="PTHR43667">
    <property type="entry name" value="CYCLOPROPANE-FATTY-ACYL-PHOSPHOLIPID SYNTHASE"/>
    <property type="match status" value="1"/>
</dbReference>
<dbReference type="CDD" id="cd02440">
    <property type="entry name" value="AdoMet_MTases"/>
    <property type="match status" value="1"/>
</dbReference>
<keyword evidence="3" id="KW-1185">Reference proteome</keyword>
<name>A0A223KP08_9BACI</name>
<keyword evidence="2" id="KW-0808">Transferase</keyword>
<dbReference type="KEGG" id="bcoh:BC6307_07750"/>
<proteinExistence type="predicted"/>
<reference evidence="2 3" key="1">
    <citation type="submission" date="2016-12" db="EMBL/GenBank/DDBJ databases">
        <title>The whole genome sequencing and assembly of Bacillus cohnii DSM 6307T strain.</title>
        <authorList>
            <person name="Lee Y.-J."/>
            <person name="Yi H."/>
            <person name="Bahn Y.-S."/>
            <person name="Kim J.F."/>
            <person name="Lee D.-W."/>
        </authorList>
    </citation>
    <scope>NUCLEOTIDE SEQUENCE [LARGE SCALE GENOMIC DNA]</scope>
    <source>
        <strain evidence="2 3">DSM 6307</strain>
    </source>
</reference>
<dbReference type="RefSeq" id="WP_066411629.1">
    <property type="nucleotide sequence ID" value="NZ_CP018866.1"/>
</dbReference>
<accession>A0A223KP08</accession>
<sequence>MEKRILNYEDLLDMLDHLLREPKQFWDGFYEDRTKDIPFFKVKGPDENLVEYFLNGLVPKKVLEIGCGPGRNAIYLARHGCNVDAIDISDKAIEWAKERADEEAVKIDFRGVSLFEFEFEPHSYDFIYDSGMFHHLAPHRRLSYVDIVKKALKKDGHFGIVCFNTEGALDTPDWEVYREGSLKGGIGYTEERLKEIFEEDFIIKDFRRMKRIAQPDNIFGEDFLWVSLMQLKNS</sequence>
<gene>
    <name evidence="2" type="ORF">BC6307_07750</name>
</gene>
<dbReference type="InterPro" id="IPR050723">
    <property type="entry name" value="CFA/CMAS"/>
</dbReference>
<dbReference type="InterPro" id="IPR029063">
    <property type="entry name" value="SAM-dependent_MTases_sf"/>
</dbReference>
<dbReference type="GO" id="GO:0008168">
    <property type="term" value="F:methyltransferase activity"/>
    <property type="evidence" value="ECO:0007669"/>
    <property type="project" value="UniProtKB-KW"/>
</dbReference>
<evidence type="ECO:0000259" key="1">
    <source>
        <dbReference type="Pfam" id="PF13649"/>
    </source>
</evidence>
<keyword evidence="2" id="KW-0489">Methyltransferase</keyword>
<organism evidence="2 3">
    <name type="scientific">Sutcliffiella cohnii</name>
    <dbReference type="NCBI Taxonomy" id="33932"/>
    <lineage>
        <taxon>Bacteria</taxon>
        <taxon>Bacillati</taxon>
        <taxon>Bacillota</taxon>
        <taxon>Bacilli</taxon>
        <taxon>Bacillales</taxon>
        <taxon>Bacillaceae</taxon>
        <taxon>Sutcliffiella</taxon>
    </lineage>
</organism>
<dbReference type="SUPFAM" id="SSF53335">
    <property type="entry name" value="S-adenosyl-L-methionine-dependent methyltransferases"/>
    <property type="match status" value="1"/>
</dbReference>
<protein>
    <submittedName>
        <fullName evidence="2">SAM-dependent methyltransferase</fullName>
    </submittedName>
</protein>
<dbReference type="Proteomes" id="UP000215224">
    <property type="component" value="Chromosome"/>
</dbReference>
<dbReference type="Pfam" id="PF13649">
    <property type="entry name" value="Methyltransf_25"/>
    <property type="match status" value="1"/>
</dbReference>
<dbReference type="PANTHER" id="PTHR43667:SF2">
    <property type="entry name" value="FATTY ACID C-METHYL TRANSFERASE"/>
    <property type="match status" value="1"/>
</dbReference>
<dbReference type="AlphaFoldDB" id="A0A223KP08"/>